<dbReference type="SMART" id="SM00898">
    <property type="entry name" value="Fapy_DNA_glyco"/>
    <property type="match status" value="1"/>
</dbReference>
<sequence>MPELPEVETTRRGIAPACDQETIEAVILRTPKLRWEIEPRLPEILTGQKILSVGRRGKYLLLQTAVGTLIIHLGMSGTLRVLPRNAAVQKHDHVDILLTSGQLLRLNDPRRFGAVLWHPVEAGEINEHKLLGKLAPEPFDDAFNGSYFYQKVHNRRVAVKSLVMNSEIVVGAGNIYANESLFLSGIHPQTPGNQLNQKQCEILVGNIKAVLSRAVHQGGTTLKDFMSPEGKPGYFAQELHVYGKEGEACPHCGHTIQKVIINQRASFFCPHCQPLKKPRRPQKRREA</sequence>
<dbReference type="FunFam" id="3.20.190.10:FF:000001">
    <property type="entry name" value="Formamidopyrimidine-DNA glycosylase"/>
    <property type="match status" value="1"/>
</dbReference>
<dbReference type="InterPro" id="IPR012319">
    <property type="entry name" value="FPG_cat"/>
</dbReference>
<evidence type="ECO:0000256" key="1">
    <source>
        <dbReference type="ARBA" id="ARBA00001668"/>
    </source>
</evidence>
<dbReference type="Gene3D" id="1.10.8.50">
    <property type="match status" value="1"/>
</dbReference>
<dbReference type="InterPro" id="IPR035937">
    <property type="entry name" value="FPG_N"/>
</dbReference>
<keyword evidence="13 15" id="KW-0326">Glycosidase</keyword>
<dbReference type="InterPro" id="IPR020629">
    <property type="entry name" value="FPG_Glyclase"/>
</dbReference>
<evidence type="ECO:0000256" key="3">
    <source>
        <dbReference type="ARBA" id="ARBA00011245"/>
    </source>
</evidence>
<evidence type="ECO:0000256" key="9">
    <source>
        <dbReference type="ARBA" id="ARBA00023125"/>
    </source>
</evidence>
<evidence type="ECO:0000259" key="16">
    <source>
        <dbReference type="PROSITE" id="PS51066"/>
    </source>
</evidence>
<feature type="active site" description="Proton donor; for beta-elimination activity" evidence="15">
    <location>
        <position position="58"/>
    </location>
</feature>
<evidence type="ECO:0000256" key="2">
    <source>
        <dbReference type="ARBA" id="ARBA00009409"/>
    </source>
</evidence>
<keyword evidence="12 15" id="KW-0511">Multifunctional enzyme</keyword>
<dbReference type="AlphaFoldDB" id="A0A7D4T990"/>
<feature type="binding site" evidence="15">
    <location>
        <position position="91"/>
    </location>
    <ligand>
        <name>DNA</name>
        <dbReference type="ChEBI" id="CHEBI:16991"/>
    </ligand>
</feature>
<dbReference type="GO" id="GO:0006284">
    <property type="term" value="P:base-excision repair"/>
    <property type="evidence" value="ECO:0007669"/>
    <property type="project" value="InterPro"/>
</dbReference>
<dbReference type="PROSITE" id="PS51066">
    <property type="entry name" value="ZF_FPG_2"/>
    <property type="match status" value="1"/>
</dbReference>
<dbReference type="GO" id="GO:0008270">
    <property type="term" value="F:zinc ion binding"/>
    <property type="evidence" value="ECO:0007669"/>
    <property type="project" value="UniProtKB-UniRule"/>
</dbReference>
<comment type="function">
    <text evidence="15">Involved in base excision repair of DNA damaged by oxidation or by mutagenic agents. Acts as DNA glycosylase that recognizes and removes damaged bases. Has a preference for oxidized purines, such as 7,8-dihydro-8-oxoguanine (8-oxoG). Has AP (apurinic/apyrimidinic) lyase activity and introduces nicks in the DNA strand. Cleaves the DNA backbone by beta-delta elimination to generate a single-strand break at the site of the removed base with both 3'- and 5'-phosphates.</text>
</comment>
<dbReference type="SUPFAM" id="SSF46946">
    <property type="entry name" value="S13-like H2TH domain"/>
    <property type="match status" value="1"/>
</dbReference>
<dbReference type="SUPFAM" id="SSF57716">
    <property type="entry name" value="Glucocorticoid receptor-like (DNA-binding domain)"/>
    <property type="match status" value="1"/>
</dbReference>
<evidence type="ECO:0000256" key="13">
    <source>
        <dbReference type="ARBA" id="ARBA00023295"/>
    </source>
</evidence>
<evidence type="ECO:0000256" key="12">
    <source>
        <dbReference type="ARBA" id="ARBA00023268"/>
    </source>
</evidence>
<dbReference type="EMBL" id="CP054020">
    <property type="protein sequence ID" value="QKI88366.1"/>
    <property type="molecule type" value="Genomic_DNA"/>
</dbReference>
<evidence type="ECO:0000256" key="15">
    <source>
        <dbReference type="HAMAP-Rule" id="MF_00103"/>
    </source>
</evidence>
<dbReference type="FunFam" id="1.10.8.50:FF:000003">
    <property type="entry name" value="Formamidopyrimidine-DNA glycosylase"/>
    <property type="match status" value="1"/>
</dbReference>
<evidence type="ECO:0000256" key="7">
    <source>
        <dbReference type="ARBA" id="ARBA00022801"/>
    </source>
</evidence>
<dbReference type="NCBIfam" id="TIGR00577">
    <property type="entry name" value="fpg"/>
    <property type="match status" value="1"/>
</dbReference>
<dbReference type="HAMAP" id="MF_00103">
    <property type="entry name" value="Fapy_DNA_glycosyl"/>
    <property type="match status" value="1"/>
</dbReference>
<dbReference type="GO" id="GO:0140078">
    <property type="term" value="F:class I DNA-(apurinic or apyrimidinic site) endonuclease activity"/>
    <property type="evidence" value="ECO:0007669"/>
    <property type="project" value="UniProtKB-EC"/>
</dbReference>
<reference evidence="18 19" key="1">
    <citation type="submission" date="2020-05" db="EMBL/GenBank/DDBJ databases">
        <title>Thiomicrorhabdus sediminis sp.nov. and Thiomicrorhabdus xiamenensis sp.nov., novel sulfur-oxidizing bacteria isolated from coastal sediment.</title>
        <authorList>
            <person name="Liu X."/>
        </authorList>
    </citation>
    <scope>NUCLEOTIDE SEQUENCE [LARGE SCALE GENOMIC DNA]</scope>
    <source>
        <strain evidence="18 19">G2</strain>
    </source>
</reference>
<accession>A0A7D4T990</accession>
<comment type="catalytic activity">
    <reaction evidence="14 15">
        <text>2'-deoxyribonucleotide-(2'-deoxyribose 5'-phosphate)-2'-deoxyribonucleotide-DNA = a 3'-end 2'-deoxyribonucleotide-(2,3-dehydro-2,3-deoxyribose 5'-phosphate)-DNA + a 5'-end 5'-phospho-2'-deoxyribonucleoside-DNA + H(+)</text>
        <dbReference type="Rhea" id="RHEA:66592"/>
        <dbReference type="Rhea" id="RHEA-COMP:13180"/>
        <dbReference type="Rhea" id="RHEA-COMP:16897"/>
        <dbReference type="Rhea" id="RHEA-COMP:17067"/>
        <dbReference type="ChEBI" id="CHEBI:15378"/>
        <dbReference type="ChEBI" id="CHEBI:136412"/>
        <dbReference type="ChEBI" id="CHEBI:157695"/>
        <dbReference type="ChEBI" id="CHEBI:167181"/>
        <dbReference type="EC" id="4.2.99.18"/>
    </reaction>
</comment>
<feature type="binding site" evidence="15">
    <location>
        <position position="155"/>
    </location>
    <ligand>
        <name>DNA</name>
        <dbReference type="ChEBI" id="CHEBI:16991"/>
    </ligand>
</feature>
<keyword evidence="11 15" id="KW-0456">Lyase</keyword>
<keyword evidence="19" id="KW-1185">Reference proteome</keyword>
<dbReference type="PANTHER" id="PTHR22993">
    <property type="entry name" value="FORMAMIDOPYRIMIDINE-DNA GLYCOSYLASE"/>
    <property type="match status" value="1"/>
</dbReference>
<gene>
    <name evidence="15 18" type="primary">mutM</name>
    <name evidence="15" type="synonym">fpg</name>
    <name evidence="18" type="ORF">HQN79_01640</name>
</gene>
<dbReference type="GO" id="GO:0034039">
    <property type="term" value="F:8-oxo-7,8-dihydroguanine DNA N-glycosylase activity"/>
    <property type="evidence" value="ECO:0007669"/>
    <property type="project" value="TreeGrafter"/>
</dbReference>
<dbReference type="SMART" id="SM01232">
    <property type="entry name" value="H2TH"/>
    <property type="match status" value="1"/>
</dbReference>
<name>A0A7D4T990_9GAMM</name>
<feature type="domain" description="FPG-type" evidence="16">
    <location>
        <begin position="240"/>
        <end position="274"/>
    </location>
</feature>
<dbReference type="Pfam" id="PF01149">
    <property type="entry name" value="Fapy_DNA_glyco"/>
    <property type="match status" value="1"/>
</dbReference>
<comment type="catalytic activity">
    <reaction evidence="1 15">
        <text>Hydrolysis of DNA containing ring-opened 7-methylguanine residues, releasing 2,6-diamino-4-hydroxy-5-(N-methyl)formamidopyrimidine.</text>
        <dbReference type="EC" id="3.2.2.23"/>
    </reaction>
</comment>
<dbReference type="CDD" id="cd08966">
    <property type="entry name" value="EcFpg-like_N"/>
    <property type="match status" value="1"/>
</dbReference>
<dbReference type="GO" id="GO:0003684">
    <property type="term" value="F:damaged DNA binding"/>
    <property type="evidence" value="ECO:0007669"/>
    <property type="project" value="InterPro"/>
</dbReference>
<evidence type="ECO:0000256" key="14">
    <source>
        <dbReference type="ARBA" id="ARBA00044632"/>
    </source>
</evidence>
<dbReference type="PANTHER" id="PTHR22993:SF9">
    <property type="entry name" value="FORMAMIDOPYRIMIDINE-DNA GLYCOSYLASE"/>
    <property type="match status" value="1"/>
</dbReference>
<keyword evidence="8 15" id="KW-0862">Zinc</keyword>
<dbReference type="EC" id="3.2.2.23" evidence="15"/>
<keyword evidence="10 15" id="KW-0234">DNA repair</keyword>
<dbReference type="InterPro" id="IPR015887">
    <property type="entry name" value="DNA_glyclase_Znf_dom_DNA_BS"/>
</dbReference>
<proteinExistence type="inferred from homology"/>
<feature type="active site" description="Proton donor; for delta-elimination activity" evidence="15">
    <location>
        <position position="264"/>
    </location>
</feature>
<dbReference type="PROSITE" id="PS51068">
    <property type="entry name" value="FPG_CAT"/>
    <property type="match status" value="1"/>
</dbReference>
<protein>
    <recommendedName>
        <fullName evidence="15">Formamidopyrimidine-DNA glycosylase</fullName>
        <shortName evidence="15">Fapy-DNA glycosylase</shortName>
        <ecNumber evidence="15">3.2.2.23</ecNumber>
    </recommendedName>
    <alternativeName>
        <fullName evidence="15">DNA-(apurinic or apyrimidinic site) lyase MutM</fullName>
        <shortName evidence="15">AP lyase MutM</shortName>
        <ecNumber evidence="15">4.2.99.18</ecNumber>
    </alternativeName>
</protein>
<comment type="cofactor">
    <cofactor evidence="15">
        <name>Zn(2+)</name>
        <dbReference type="ChEBI" id="CHEBI:29105"/>
    </cofactor>
    <text evidence="15">Binds 1 zinc ion per subunit.</text>
</comment>
<dbReference type="Pfam" id="PF06827">
    <property type="entry name" value="zf-FPG_IleRS"/>
    <property type="match status" value="1"/>
</dbReference>
<evidence type="ECO:0000259" key="17">
    <source>
        <dbReference type="PROSITE" id="PS51068"/>
    </source>
</evidence>
<evidence type="ECO:0000256" key="10">
    <source>
        <dbReference type="ARBA" id="ARBA00023204"/>
    </source>
</evidence>
<dbReference type="InterPro" id="IPR000214">
    <property type="entry name" value="Znf_DNA_glyclase/AP_lyase"/>
</dbReference>
<feature type="active site" description="Proton donor" evidence="15">
    <location>
        <position position="3"/>
    </location>
</feature>
<dbReference type="SUPFAM" id="SSF81624">
    <property type="entry name" value="N-terminal domain of MutM-like DNA repair proteins"/>
    <property type="match status" value="1"/>
</dbReference>
<dbReference type="InterPro" id="IPR010979">
    <property type="entry name" value="Ribosomal_uS13-like_H2TH"/>
</dbReference>
<organism evidence="18 19">
    <name type="scientific">Thiomicrorhabdus xiamenensis</name>
    <dbReference type="NCBI Taxonomy" id="2739063"/>
    <lineage>
        <taxon>Bacteria</taxon>
        <taxon>Pseudomonadati</taxon>
        <taxon>Pseudomonadota</taxon>
        <taxon>Gammaproteobacteria</taxon>
        <taxon>Thiotrichales</taxon>
        <taxon>Piscirickettsiaceae</taxon>
        <taxon>Thiomicrorhabdus</taxon>
    </lineage>
</organism>
<dbReference type="PROSITE" id="PS01242">
    <property type="entry name" value="ZF_FPG_1"/>
    <property type="match status" value="1"/>
</dbReference>
<keyword evidence="6 15" id="KW-0863">Zinc-finger</keyword>
<feature type="binding site" evidence="15">
    <location>
        <position position="110"/>
    </location>
    <ligand>
        <name>DNA</name>
        <dbReference type="ChEBI" id="CHEBI:16991"/>
    </ligand>
</feature>
<dbReference type="RefSeq" id="WP_173283965.1">
    <property type="nucleotide sequence ID" value="NZ_CP054020.1"/>
</dbReference>
<evidence type="ECO:0000256" key="5">
    <source>
        <dbReference type="ARBA" id="ARBA00022763"/>
    </source>
</evidence>
<dbReference type="Pfam" id="PF06831">
    <property type="entry name" value="H2TH"/>
    <property type="match status" value="1"/>
</dbReference>
<evidence type="ECO:0000313" key="19">
    <source>
        <dbReference type="Proteomes" id="UP000504724"/>
    </source>
</evidence>
<comment type="similarity">
    <text evidence="2 15">Belongs to the FPG family.</text>
</comment>
<keyword evidence="4 15" id="KW-0479">Metal-binding</keyword>
<dbReference type="NCBIfam" id="NF002211">
    <property type="entry name" value="PRK01103.1"/>
    <property type="match status" value="1"/>
</dbReference>
<evidence type="ECO:0000256" key="11">
    <source>
        <dbReference type="ARBA" id="ARBA00023239"/>
    </source>
</evidence>
<keyword evidence="7 15" id="KW-0378">Hydrolase</keyword>
<comment type="subunit">
    <text evidence="3 15">Monomer.</text>
</comment>
<evidence type="ECO:0000256" key="8">
    <source>
        <dbReference type="ARBA" id="ARBA00022833"/>
    </source>
</evidence>
<keyword evidence="9 15" id="KW-0238">DNA-binding</keyword>
<evidence type="ECO:0000313" key="18">
    <source>
        <dbReference type="EMBL" id="QKI88366.1"/>
    </source>
</evidence>
<feature type="domain" description="Formamidopyrimidine-DNA glycosylase catalytic" evidence="17">
    <location>
        <begin position="2"/>
        <end position="113"/>
    </location>
</feature>
<dbReference type="Proteomes" id="UP000504724">
    <property type="component" value="Chromosome"/>
</dbReference>
<evidence type="ECO:0000256" key="6">
    <source>
        <dbReference type="ARBA" id="ARBA00022771"/>
    </source>
</evidence>
<dbReference type="InterPro" id="IPR010663">
    <property type="entry name" value="Znf_FPG/IleRS"/>
</dbReference>
<keyword evidence="5 15" id="KW-0227">DNA damage</keyword>
<dbReference type="Gene3D" id="3.20.190.10">
    <property type="entry name" value="MutM-like, N-terminal"/>
    <property type="match status" value="1"/>
</dbReference>
<dbReference type="KEGG" id="txa:HQN79_01640"/>
<evidence type="ECO:0000256" key="4">
    <source>
        <dbReference type="ARBA" id="ARBA00022723"/>
    </source>
</evidence>
<dbReference type="EC" id="4.2.99.18" evidence="15"/>
<feature type="active site" description="Schiff-base intermediate with DNA" evidence="15">
    <location>
        <position position="2"/>
    </location>
</feature>
<dbReference type="InterPro" id="IPR015886">
    <property type="entry name" value="H2TH_FPG"/>
</dbReference>